<sequence>MSTLLKLFLLTVLVGLSTQATEKPDISPDFFWWWFYPTYSNACTAIRQCAYVAEYRICAYDSARGWRSFRNLCALNQYNLCYGYNFVQSSLGYCLSTTIAG</sequence>
<protein>
    <recommendedName>
        <fullName evidence="3">Chitin-binding type-2 domain-containing protein</fullName>
    </recommendedName>
</protein>
<evidence type="ECO:0000256" key="1">
    <source>
        <dbReference type="SAM" id="SignalP"/>
    </source>
</evidence>
<accession>A0A1B6CM53</accession>
<gene>
    <name evidence="2" type="ORF">g.4537</name>
</gene>
<dbReference type="AlphaFoldDB" id="A0A1B6CM53"/>
<evidence type="ECO:0008006" key="3">
    <source>
        <dbReference type="Google" id="ProtNLM"/>
    </source>
</evidence>
<organism evidence="2">
    <name type="scientific">Clastoptera arizonana</name>
    <name type="common">Arizona spittle bug</name>
    <dbReference type="NCBI Taxonomy" id="38151"/>
    <lineage>
        <taxon>Eukaryota</taxon>
        <taxon>Metazoa</taxon>
        <taxon>Ecdysozoa</taxon>
        <taxon>Arthropoda</taxon>
        <taxon>Hexapoda</taxon>
        <taxon>Insecta</taxon>
        <taxon>Pterygota</taxon>
        <taxon>Neoptera</taxon>
        <taxon>Paraneoptera</taxon>
        <taxon>Hemiptera</taxon>
        <taxon>Auchenorrhyncha</taxon>
        <taxon>Cercopoidea</taxon>
        <taxon>Clastopteridae</taxon>
        <taxon>Clastoptera</taxon>
    </lineage>
</organism>
<dbReference type="EMBL" id="GEDC01022741">
    <property type="protein sequence ID" value="JAS14557.1"/>
    <property type="molecule type" value="Transcribed_RNA"/>
</dbReference>
<reference evidence="2" key="1">
    <citation type="submission" date="2015-12" db="EMBL/GenBank/DDBJ databases">
        <title>De novo transcriptome assembly of four potential Pierce s Disease insect vectors from Arizona vineyards.</title>
        <authorList>
            <person name="Tassone E.E."/>
        </authorList>
    </citation>
    <scope>NUCLEOTIDE SEQUENCE</scope>
</reference>
<proteinExistence type="predicted"/>
<name>A0A1B6CM53_9HEMI</name>
<feature type="signal peptide" evidence="1">
    <location>
        <begin position="1"/>
        <end position="19"/>
    </location>
</feature>
<keyword evidence="1" id="KW-0732">Signal</keyword>
<evidence type="ECO:0000313" key="2">
    <source>
        <dbReference type="EMBL" id="JAS14557.1"/>
    </source>
</evidence>
<feature type="chain" id="PRO_5008580486" description="Chitin-binding type-2 domain-containing protein" evidence="1">
    <location>
        <begin position="20"/>
        <end position="101"/>
    </location>
</feature>